<name>A0ABR3ER29_9AGAR</name>
<comment type="caution">
    <text evidence="2">The sequence shown here is derived from an EMBL/GenBank/DDBJ whole genome shotgun (WGS) entry which is preliminary data.</text>
</comment>
<organism evidence="2 3">
    <name type="scientific">Marasmius crinis-equi</name>
    <dbReference type="NCBI Taxonomy" id="585013"/>
    <lineage>
        <taxon>Eukaryota</taxon>
        <taxon>Fungi</taxon>
        <taxon>Dikarya</taxon>
        <taxon>Basidiomycota</taxon>
        <taxon>Agaricomycotina</taxon>
        <taxon>Agaricomycetes</taxon>
        <taxon>Agaricomycetidae</taxon>
        <taxon>Agaricales</taxon>
        <taxon>Marasmiineae</taxon>
        <taxon>Marasmiaceae</taxon>
        <taxon>Marasmius</taxon>
    </lineage>
</organism>
<accession>A0ABR3ER29</accession>
<feature type="transmembrane region" description="Helical" evidence="1">
    <location>
        <begin position="188"/>
        <end position="210"/>
    </location>
</feature>
<reference evidence="2 3" key="1">
    <citation type="submission" date="2024-02" db="EMBL/GenBank/DDBJ databases">
        <title>A draft genome for the cacao thread blight pathogen Marasmius crinis-equi.</title>
        <authorList>
            <person name="Cohen S.P."/>
            <person name="Baruah I.K."/>
            <person name="Amoako-Attah I."/>
            <person name="Bukari Y."/>
            <person name="Meinhardt L.W."/>
            <person name="Bailey B.A."/>
        </authorList>
    </citation>
    <scope>NUCLEOTIDE SEQUENCE [LARGE SCALE GENOMIC DNA]</scope>
    <source>
        <strain evidence="2 3">GH-76</strain>
    </source>
</reference>
<dbReference type="EMBL" id="JBAHYK010002296">
    <property type="protein sequence ID" value="KAL0565364.1"/>
    <property type="molecule type" value="Genomic_DNA"/>
</dbReference>
<proteinExistence type="predicted"/>
<gene>
    <name evidence="2" type="ORF">V5O48_016659</name>
</gene>
<feature type="non-terminal residue" evidence="2">
    <location>
        <position position="218"/>
    </location>
</feature>
<feature type="transmembrane region" description="Helical" evidence="1">
    <location>
        <begin position="141"/>
        <end position="160"/>
    </location>
</feature>
<dbReference type="Proteomes" id="UP001465976">
    <property type="component" value="Unassembled WGS sequence"/>
</dbReference>
<dbReference type="PANTHER" id="PTHR35043:SF8">
    <property type="entry name" value="DUF4220 DOMAIN-CONTAINING PROTEIN"/>
    <property type="match status" value="1"/>
</dbReference>
<dbReference type="PANTHER" id="PTHR35043">
    <property type="entry name" value="TRANSCRIPTION FACTOR DOMAIN-CONTAINING PROTEIN"/>
    <property type="match status" value="1"/>
</dbReference>
<keyword evidence="1" id="KW-0472">Membrane</keyword>
<evidence type="ECO:0000256" key="1">
    <source>
        <dbReference type="SAM" id="Phobius"/>
    </source>
</evidence>
<evidence type="ECO:0000313" key="3">
    <source>
        <dbReference type="Proteomes" id="UP001465976"/>
    </source>
</evidence>
<evidence type="ECO:0000313" key="2">
    <source>
        <dbReference type="EMBL" id="KAL0565364.1"/>
    </source>
</evidence>
<sequence length="218" mass="24829">MLSRGLVDLTEAEIKANLSHGDAFAKLSALLSTGWFLVQVIARGVQELVVTELEVVTLSFTVLNIAAYVTWWDKPQRVRFPVRVTWEPRLLTPPEAVNSVSIRQFRLGWAPRFWWELRRRLVADFNSVVFKDVAARKRRRITWTLSMIGLYPVIFLGRQLKYLSGYPNGTRRERRTPVNMFNSGDEGLHVAILVGIPLGIVVGALHFVAWNSQFPTAL</sequence>
<keyword evidence="1" id="KW-0812">Transmembrane</keyword>
<protein>
    <submittedName>
        <fullName evidence="2">Uncharacterized protein</fullName>
    </submittedName>
</protein>
<keyword evidence="3" id="KW-1185">Reference proteome</keyword>
<keyword evidence="1" id="KW-1133">Transmembrane helix</keyword>